<keyword evidence="2" id="KW-1185">Reference proteome</keyword>
<protein>
    <submittedName>
        <fullName evidence="1">Uncharacterized protein</fullName>
    </submittedName>
</protein>
<proteinExistence type="predicted"/>
<sequence length="100" mass="10994">MLIQPKKGDRPVAALLSRLEVHKFRFAPAARDALTGDGGAQDQSPQVSLPQEAAVVALLLCLEAHKFGFASPLHGTRAPVRDQMRPDWAYSFILLFLIGW</sequence>
<evidence type="ECO:0000313" key="2">
    <source>
        <dbReference type="Proteomes" id="UP001066276"/>
    </source>
</evidence>
<organism evidence="1 2">
    <name type="scientific">Pleurodeles waltl</name>
    <name type="common">Iberian ribbed newt</name>
    <dbReference type="NCBI Taxonomy" id="8319"/>
    <lineage>
        <taxon>Eukaryota</taxon>
        <taxon>Metazoa</taxon>
        <taxon>Chordata</taxon>
        <taxon>Craniata</taxon>
        <taxon>Vertebrata</taxon>
        <taxon>Euteleostomi</taxon>
        <taxon>Amphibia</taxon>
        <taxon>Batrachia</taxon>
        <taxon>Caudata</taxon>
        <taxon>Salamandroidea</taxon>
        <taxon>Salamandridae</taxon>
        <taxon>Pleurodelinae</taxon>
        <taxon>Pleurodeles</taxon>
    </lineage>
</organism>
<accession>A0AAV7VWH3</accession>
<dbReference type="AlphaFoldDB" id="A0AAV7VWH3"/>
<dbReference type="EMBL" id="JANPWB010000003">
    <property type="protein sequence ID" value="KAJ1204384.1"/>
    <property type="molecule type" value="Genomic_DNA"/>
</dbReference>
<gene>
    <name evidence="1" type="ORF">NDU88_008162</name>
</gene>
<evidence type="ECO:0000313" key="1">
    <source>
        <dbReference type="EMBL" id="KAJ1204384.1"/>
    </source>
</evidence>
<dbReference type="Proteomes" id="UP001066276">
    <property type="component" value="Chromosome 2_1"/>
</dbReference>
<reference evidence="1" key="1">
    <citation type="journal article" date="2022" name="bioRxiv">
        <title>Sequencing and chromosome-scale assembly of the giantPleurodeles waltlgenome.</title>
        <authorList>
            <person name="Brown T."/>
            <person name="Elewa A."/>
            <person name="Iarovenko S."/>
            <person name="Subramanian E."/>
            <person name="Araus A.J."/>
            <person name="Petzold A."/>
            <person name="Susuki M."/>
            <person name="Suzuki K.-i.T."/>
            <person name="Hayashi T."/>
            <person name="Toyoda A."/>
            <person name="Oliveira C."/>
            <person name="Osipova E."/>
            <person name="Leigh N.D."/>
            <person name="Simon A."/>
            <person name="Yun M.H."/>
        </authorList>
    </citation>
    <scope>NUCLEOTIDE SEQUENCE</scope>
    <source>
        <strain evidence="1">20211129_DDA</strain>
        <tissue evidence="1">Liver</tissue>
    </source>
</reference>
<name>A0AAV7VWH3_PLEWA</name>
<comment type="caution">
    <text evidence="1">The sequence shown here is derived from an EMBL/GenBank/DDBJ whole genome shotgun (WGS) entry which is preliminary data.</text>
</comment>